<protein>
    <submittedName>
        <fullName evidence="1">Uncharacterized protein</fullName>
    </submittedName>
</protein>
<proteinExistence type="predicted"/>
<keyword evidence="2" id="KW-1185">Reference proteome</keyword>
<name>A0A067T4G3_GALM3</name>
<dbReference type="EMBL" id="KL142377">
    <property type="protein sequence ID" value="KDR77242.1"/>
    <property type="molecule type" value="Genomic_DNA"/>
</dbReference>
<gene>
    <name evidence="1" type="ORF">GALMADRAFT_246534</name>
</gene>
<dbReference type="HOGENOM" id="CLU_2277699_0_0_1"/>
<sequence>MDTTDVDPSAPPTEERYTTHIFGDLPRLTAPLFSSLQLLGTPNDPPPIIFDAVYAGSVLQHFGTSVLKNDLTETWKDTYPGNVIIIEFLNCQAAEYQTILDT</sequence>
<evidence type="ECO:0000313" key="2">
    <source>
        <dbReference type="Proteomes" id="UP000027222"/>
    </source>
</evidence>
<dbReference type="AlphaFoldDB" id="A0A067T4G3"/>
<dbReference type="Proteomes" id="UP000027222">
    <property type="component" value="Unassembled WGS sequence"/>
</dbReference>
<evidence type="ECO:0000313" key="1">
    <source>
        <dbReference type="EMBL" id="KDR77242.1"/>
    </source>
</evidence>
<reference evidence="2" key="1">
    <citation type="journal article" date="2014" name="Proc. Natl. Acad. Sci. U.S.A.">
        <title>Extensive sampling of basidiomycete genomes demonstrates inadequacy of the white-rot/brown-rot paradigm for wood decay fungi.</title>
        <authorList>
            <person name="Riley R."/>
            <person name="Salamov A.A."/>
            <person name="Brown D.W."/>
            <person name="Nagy L.G."/>
            <person name="Floudas D."/>
            <person name="Held B.W."/>
            <person name="Levasseur A."/>
            <person name="Lombard V."/>
            <person name="Morin E."/>
            <person name="Otillar R."/>
            <person name="Lindquist E.A."/>
            <person name="Sun H."/>
            <person name="LaButti K.M."/>
            <person name="Schmutz J."/>
            <person name="Jabbour D."/>
            <person name="Luo H."/>
            <person name="Baker S.E."/>
            <person name="Pisabarro A.G."/>
            <person name="Walton J.D."/>
            <person name="Blanchette R.A."/>
            <person name="Henrissat B."/>
            <person name="Martin F."/>
            <person name="Cullen D."/>
            <person name="Hibbett D.S."/>
            <person name="Grigoriev I.V."/>
        </authorList>
    </citation>
    <scope>NUCLEOTIDE SEQUENCE [LARGE SCALE GENOMIC DNA]</scope>
    <source>
        <strain evidence="2">CBS 339.88</strain>
    </source>
</reference>
<accession>A0A067T4G3</accession>
<organism evidence="1 2">
    <name type="scientific">Galerina marginata (strain CBS 339.88)</name>
    <dbReference type="NCBI Taxonomy" id="685588"/>
    <lineage>
        <taxon>Eukaryota</taxon>
        <taxon>Fungi</taxon>
        <taxon>Dikarya</taxon>
        <taxon>Basidiomycota</taxon>
        <taxon>Agaricomycotina</taxon>
        <taxon>Agaricomycetes</taxon>
        <taxon>Agaricomycetidae</taxon>
        <taxon>Agaricales</taxon>
        <taxon>Agaricineae</taxon>
        <taxon>Strophariaceae</taxon>
        <taxon>Galerina</taxon>
    </lineage>
</organism>